<accession>A0ABT3QY14</accession>
<dbReference type="RefSeq" id="WP_265961552.1">
    <property type="nucleotide sequence ID" value="NZ_JAPEVI010000003.1"/>
</dbReference>
<name>A0ABT3QY14_9HYPH</name>
<evidence type="ECO:0008006" key="4">
    <source>
        <dbReference type="Google" id="ProtNLM"/>
    </source>
</evidence>
<proteinExistence type="predicted"/>
<dbReference type="Gene3D" id="3.90.1340.10">
    <property type="entry name" value="Phage tail collar domain"/>
    <property type="match status" value="1"/>
</dbReference>
<evidence type="ECO:0000313" key="2">
    <source>
        <dbReference type="EMBL" id="MCX2721845.1"/>
    </source>
</evidence>
<organism evidence="2 3">
    <name type="scientific">Roseibium salinum</name>
    <dbReference type="NCBI Taxonomy" id="1604349"/>
    <lineage>
        <taxon>Bacteria</taxon>
        <taxon>Pseudomonadati</taxon>
        <taxon>Pseudomonadota</taxon>
        <taxon>Alphaproteobacteria</taxon>
        <taxon>Hyphomicrobiales</taxon>
        <taxon>Stappiaceae</taxon>
        <taxon>Roseibium</taxon>
    </lineage>
</organism>
<comment type="caution">
    <text evidence="2">The sequence shown here is derived from an EMBL/GenBank/DDBJ whole genome shotgun (WGS) entry which is preliminary data.</text>
</comment>
<dbReference type="EMBL" id="JAPEVI010000003">
    <property type="protein sequence ID" value="MCX2721845.1"/>
    <property type="molecule type" value="Genomic_DNA"/>
</dbReference>
<keyword evidence="3" id="KW-1185">Reference proteome</keyword>
<protein>
    <recommendedName>
        <fullName evidence="4">Minor tail protein</fullName>
    </recommendedName>
</protein>
<gene>
    <name evidence="2" type="ORF">ON753_05405</name>
</gene>
<evidence type="ECO:0000313" key="3">
    <source>
        <dbReference type="Proteomes" id="UP001300261"/>
    </source>
</evidence>
<reference evidence="2 3" key="1">
    <citation type="journal article" date="2016" name="Int. J. Syst. Evol. Microbiol.">
        <title>Labrenzia salina sp. nov., isolated from the rhizosphere of the halophyte Arthrocnemum macrostachyum.</title>
        <authorList>
            <person name="Camacho M."/>
            <person name="Redondo-Gomez S."/>
            <person name="Rodriguez-Llorente I."/>
            <person name="Rohde M."/>
            <person name="Sproer C."/>
            <person name="Schumann P."/>
            <person name="Klenk H.P."/>
            <person name="Montero-Calasanz M.D.C."/>
        </authorList>
    </citation>
    <scope>NUCLEOTIDE SEQUENCE [LARGE SCALE GENOMIC DNA]</scope>
    <source>
        <strain evidence="2 3">DSM 29163</strain>
    </source>
</reference>
<sequence>MTVAALTEGRAQVQGDGVTDRVDLPFQFVDQNDLLVIHTDANGNDTKWIYQQVPGHWYFTGGDYATGTVFFTAADLSAGERLTVTLVSTYEQPFTLDGGEIDPDVLERAMDRTAIAVQAIAARVGRSLSVSPSLEGQLPSLEVPDLPDGYGFVRQGDQLVPALIDSAAISTAVAAAEGAHEGAQVAAATAGMHAATAENVRAEAEAAALVAGEAQTATETARAGAETAQANAEAAAAQAAEDAATVVGAGRIPVGSIMPWFSDVAPNQYWLIIKDQNQVFSRALFPQLLDVLAPERTVTITSNLAVVTGIGSDQGLAPGMPVEGTNIPDGTTILSVDGPTQVTLSAVATGPGTTCRVLRYGNGDGSTTANLPKLAGRYIRGWDPSALINVDAGGVLGITQEDAIQNITGEVGYRTENNTQHGAFYRDDSNKWHYTNSSGADPSDGIAFDASRVVRTSENETRGKEVVGTWIIKVADGMDDEVTLNAVQVVQDLATAQNNIAALKAQLAATEAQLIGVGQTWQDVTGLRVLATAYHNTNSRPIFIAVRGAQGSNLQVSPDNATWVTVMAAGANQILSHTGVVPSDWYYKVSSNFSYWSELC</sequence>
<dbReference type="SUPFAM" id="SSF88874">
    <property type="entry name" value="Receptor-binding domain of short tail fibre protein gp12"/>
    <property type="match status" value="1"/>
</dbReference>
<dbReference type="InterPro" id="IPR037053">
    <property type="entry name" value="Phage_tail_collar_dom_sf"/>
</dbReference>
<keyword evidence="1" id="KW-0175">Coiled coil</keyword>
<feature type="coiled-coil region" evidence="1">
    <location>
        <begin position="486"/>
        <end position="513"/>
    </location>
</feature>
<dbReference type="Proteomes" id="UP001300261">
    <property type="component" value="Unassembled WGS sequence"/>
</dbReference>
<evidence type="ECO:0000256" key="1">
    <source>
        <dbReference type="SAM" id="Coils"/>
    </source>
</evidence>